<protein>
    <submittedName>
        <fullName evidence="4">Uncharacterized protein LOC125422266 isoform X1</fullName>
    </submittedName>
</protein>
<dbReference type="Proteomes" id="UP001652623">
    <property type="component" value="Chromosome 2"/>
</dbReference>
<feature type="domain" description="Alfin N-terminal" evidence="2">
    <location>
        <begin position="100"/>
        <end position="147"/>
    </location>
</feature>
<evidence type="ECO:0000313" key="4">
    <source>
        <dbReference type="RefSeq" id="XP_060670131.1"/>
    </source>
</evidence>
<dbReference type="PANTHER" id="PTHR45980:SF6">
    <property type="entry name" value="PROTEASE DO-LIKE 2, CHLOROPLASTIC"/>
    <property type="match status" value="1"/>
</dbReference>
<dbReference type="PANTHER" id="PTHR45980">
    <property type="match status" value="1"/>
</dbReference>
<organism evidence="3 4">
    <name type="scientific">Ziziphus jujuba</name>
    <name type="common">Chinese jujube</name>
    <name type="synonym">Ziziphus sativa</name>
    <dbReference type="NCBI Taxonomy" id="326968"/>
    <lineage>
        <taxon>Eukaryota</taxon>
        <taxon>Viridiplantae</taxon>
        <taxon>Streptophyta</taxon>
        <taxon>Embryophyta</taxon>
        <taxon>Tracheophyta</taxon>
        <taxon>Spermatophyta</taxon>
        <taxon>Magnoliopsida</taxon>
        <taxon>eudicotyledons</taxon>
        <taxon>Gunneridae</taxon>
        <taxon>Pentapetalae</taxon>
        <taxon>rosids</taxon>
        <taxon>fabids</taxon>
        <taxon>Rosales</taxon>
        <taxon>Rhamnaceae</taxon>
        <taxon>Paliureae</taxon>
        <taxon>Ziziphus</taxon>
    </lineage>
</organism>
<reference evidence="4" key="2">
    <citation type="submission" date="2025-08" db="UniProtKB">
        <authorList>
            <consortium name="RefSeq"/>
        </authorList>
    </citation>
    <scope>IDENTIFICATION</scope>
    <source>
        <tissue evidence="4">Seedling</tissue>
    </source>
</reference>
<evidence type="ECO:0000313" key="3">
    <source>
        <dbReference type="Proteomes" id="UP001652623"/>
    </source>
</evidence>
<name>A0ABM4A072_ZIZJJ</name>
<evidence type="ECO:0000259" key="2">
    <source>
        <dbReference type="Pfam" id="PF12165"/>
    </source>
</evidence>
<keyword evidence="1" id="KW-1133">Transmembrane helix</keyword>
<keyword evidence="1" id="KW-0812">Transmembrane</keyword>
<proteinExistence type="predicted"/>
<reference evidence="3" key="1">
    <citation type="submission" date="2025-05" db="UniProtKB">
        <authorList>
            <consortium name="RefSeq"/>
        </authorList>
    </citation>
    <scope>NUCLEOTIDE SEQUENCE [LARGE SCALE GENOMIC DNA]</scope>
</reference>
<dbReference type="InterPro" id="IPR021998">
    <property type="entry name" value="Alfin_N"/>
</dbReference>
<dbReference type="Pfam" id="PF12165">
    <property type="entry name" value="Alfin"/>
    <property type="match status" value="1"/>
</dbReference>
<dbReference type="GeneID" id="125422266"/>
<keyword evidence="1" id="KW-0472">Membrane</keyword>
<evidence type="ECO:0000256" key="1">
    <source>
        <dbReference type="SAM" id="Phobius"/>
    </source>
</evidence>
<feature type="transmembrane region" description="Helical" evidence="1">
    <location>
        <begin position="18"/>
        <end position="40"/>
    </location>
</feature>
<dbReference type="RefSeq" id="XP_060670131.1">
    <property type="nucleotide sequence ID" value="XM_060814148.1"/>
</dbReference>
<gene>
    <name evidence="4" type="primary">LOC125422266</name>
</gene>
<sequence>MLVENICASILMFHFTELYAKFVLLIMCTYLLGFCMLLYICEEKARSYQICTKDLVTIAGYSLGEDTFSVTKGVVSCIEVTSYAHGSSDLLGIQIDASINLEKENLCVYGLLNKTWKVNLSIEEVPPELSELALDINHVRDGMQKKD</sequence>
<keyword evidence="3" id="KW-1185">Reference proteome</keyword>
<accession>A0ABM4A072</accession>